<dbReference type="EMBL" id="CP008953">
    <property type="protein sequence ID" value="AIG77252.1"/>
    <property type="molecule type" value="Genomic_DNA"/>
</dbReference>
<dbReference type="Proteomes" id="UP000028492">
    <property type="component" value="Chromosome"/>
</dbReference>
<dbReference type="RefSeq" id="WP_228694542.1">
    <property type="nucleotide sequence ID" value="NZ_CP008953.1"/>
</dbReference>
<dbReference type="KEGG" id="aja:AJAP_21970"/>
<evidence type="ECO:0000256" key="2">
    <source>
        <dbReference type="ARBA" id="ARBA00022670"/>
    </source>
</evidence>
<dbReference type="eggNOG" id="COG0265">
    <property type="taxonomic scope" value="Bacteria"/>
</dbReference>
<sequence length="226" mass="23276">MIMFGCSRRRLAGVLISTAAAVLSACPVVSAAPSAVGVAQQPAVNGGDAMYTVSPGPGREPYYCSAGFAILVKDVRYILTAGHCTEHGLDWQGIGPSVDTHFPVTDYGRVRDLSGSGHSRVDLYDGSTQRILRAGTPQVGQRVCKSGMTTKKTCGKVLGLNQTVNFGGGKQVVGTIATDIPIGIGDSGGPLFYAGVGYGVLSGGNSQVSFFQPLRSVLTAYGATLA</sequence>
<keyword evidence="5" id="KW-1015">Disulfide bond</keyword>
<dbReference type="HOGENOM" id="CLU_1282595_0_0_11"/>
<dbReference type="Gene3D" id="2.40.10.10">
    <property type="entry name" value="Trypsin-like serine proteases"/>
    <property type="match status" value="2"/>
</dbReference>
<keyword evidence="3" id="KW-0378">Hydrolase</keyword>
<dbReference type="InterPro" id="IPR009003">
    <property type="entry name" value="Peptidase_S1_PA"/>
</dbReference>
<dbReference type="GO" id="GO:0006508">
    <property type="term" value="P:proteolysis"/>
    <property type="evidence" value="ECO:0007669"/>
    <property type="project" value="UniProtKB-KW"/>
</dbReference>
<comment type="similarity">
    <text evidence="1">Belongs to the peptidase S1 family.</text>
</comment>
<name>A0A075USW1_9PSEU</name>
<feature type="chain" id="PRO_5001710050" evidence="6">
    <location>
        <begin position="32"/>
        <end position="226"/>
    </location>
</feature>
<dbReference type="STRING" id="208439.AJAP_21970"/>
<organism evidence="7 8">
    <name type="scientific">Amycolatopsis japonica</name>
    <dbReference type="NCBI Taxonomy" id="208439"/>
    <lineage>
        <taxon>Bacteria</taxon>
        <taxon>Bacillati</taxon>
        <taxon>Actinomycetota</taxon>
        <taxon>Actinomycetes</taxon>
        <taxon>Pseudonocardiales</taxon>
        <taxon>Pseudonocardiaceae</taxon>
        <taxon>Amycolatopsis</taxon>
        <taxon>Amycolatopsis japonica group</taxon>
    </lineage>
</organism>
<dbReference type="InterPro" id="IPR043504">
    <property type="entry name" value="Peptidase_S1_PA_chymotrypsin"/>
</dbReference>
<dbReference type="SUPFAM" id="SSF50494">
    <property type="entry name" value="Trypsin-like serine proteases"/>
    <property type="match status" value="1"/>
</dbReference>
<evidence type="ECO:0000313" key="8">
    <source>
        <dbReference type="Proteomes" id="UP000028492"/>
    </source>
</evidence>
<evidence type="ECO:0000256" key="1">
    <source>
        <dbReference type="ARBA" id="ARBA00007664"/>
    </source>
</evidence>
<dbReference type="CDD" id="cd21112">
    <property type="entry name" value="alphaLP-like"/>
    <property type="match status" value="1"/>
</dbReference>
<dbReference type="PRINTS" id="PR00861">
    <property type="entry name" value="ALYTICPTASE"/>
</dbReference>
<reference evidence="7 8" key="1">
    <citation type="journal article" date="2014" name="J. Biotechnol.">
        <title>Complete genome sequence of the actinobacterium Amycolatopsis japonica MG417-CF17(T) (=DSM 44213T) producing (S,S)-N,N'-ethylenediaminedisuccinic acid.</title>
        <authorList>
            <person name="Stegmann E."/>
            <person name="Albersmeier A."/>
            <person name="Spohn M."/>
            <person name="Gert H."/>
            <person name="Weber T."/>
            <person name="Wohlleben W."/>
            <person name="Kalinowski J."/>
            <person name="Ruckert C."/>
        </authorList>
    </citation>
    <scope>NUCLEOTIDE SEQUENCE [LARGE SCALE GENOMIC DNA]</scope>
    <source>
        <strain evidence="8">MG417-CF17 (DSM 44213)</strain>
    </source>
</reference>
<keyword evidence="6" id="KW-0732">Signal</keyword>
<dbReference type="GO" id="GO:0004252">
    <property type="term" value="F:serine-type endopeptidase activity"/>
    <property type="evidence" value="ECO:0007669"/>
    <property type="project" value="InterPro"/>
</dbReference>
<dbReference type="InterPro" id="IPR001316">
    <property type="entry name" value="Pept_S1A_streptogrisin"/>
</dbReference>
<keyword evidence="4" id="KW-0720">Serine protease</keyword>
<feature type="signal peptide" evidence="6">
    <location>
        <begin position="1"/>
        <end position="31"/>
    </location>
</feature>
<keyword evidence="8" id="KW-1185">Reference proteome</keyword>
<accession>A0A075USW1</accession>
<evidence type="ECO:0000256" key="3">
    <source>
        <dbReference type="ARBA" id="ARBA00022801"/>
    </source>
</evidence>
<protein>
    <submittedName>
        <fullName evidence="7">Conserved putative secreted protein</fullName>
    </submittedName>
</protein>
<evidence type="ECO:0000256" key="6">
    <source>
        <dbReference type="SAM" id="SignalP"/>
    </source>
</evidence>
<evidence type="ECO:0000256" key="4">
    <source>
        <dbReference type="ARBA" id="ARBA00022825"/>
    </source>
</evidence>
<keyword evidence="2" id="KW-0645">Protease</keyword>
<evidence type="ECO:0000256" key="5">
    <source>
        <dbReference type="ARBA" id="ARBA00023157"/>
    </source>
</evidence>
<evidence type="ECO:0000313" key="7">
    <source>
        <dbReference type="EMBL" id="AIG77252.1"/>
    </source>
</evidence>
<proteinExistence type="inferred from homology"/>
<dbReference type="AlphaFoldDB" id="A0A075USW1"/>
<gene>
    <name evidence="7" type="ORF">AJAP_21970</name>
</gene>